<dbReference type="AlphaFoldDB" id="X1JXC5"/>
<comment type="caution">
    <text evidence="1">The sequence shown here is derived from an EMBL/GenBank/DDBJ whole genome shotgun (WGS) entry which is preliminary data.</text>
</comment>
<name>X1JXC5_9ZZZZ</name>
<gene>
    <name evidence="1" type="ORF">S03H2_57648</name>
</gene>
<protein>
    <submittedName>
        <fullName evidence="1">Uncharacterized protein</fullName>
    </submittedName>
</protein>
<organism evidence="1">
    <name type="scientific">marine sediment metagenome</name>
    <dbReference type="NCBI Taxonomy" id="412755"/>
    <lineage>
        <taxon>unclassified sequences</taxon>
        <taxon>metagenomes</taxon>
        <taxon>ecological metagenomes</taxon>
    </lineage>
</organism>
<evidence type="ECO:0000313" key="1">
    <source>
        <dbReference type="EMBL" id="GAH82919.1"/>
    </source>
</evidence>
<reference evidence="1" key="1">
    <citation type="journal article" date="2014" name="Front. Microbiol.">
        <title>High frequency of phylogenetically diverse reductive dehalogenase-homologous genes in deep subseafloor sedimentary metagenomes.</title>
        <authorList>
            <person name="Kawai M."/>
            <person name="Futagami T."/>
            <person name="Toyoda A."/>
            <person name="Takaki Y."/>
            <person name="Nishi S."/>
            <person name="Hori S."/>
            <person name="Arai W."/>
            <person name="Tsubouchi T."/>
            <person name="Morono Y."/>
            <person name="Uchiyama I."/>
            <person name="Ito T."/>
            <person name="Fujiyama A."/>
            <person name="Inagaki F."/>
            <person name="Takami H."/>
        </authorList>
    </citation>
    <scope>NUCLEOTIDE SEQUENCE</scope>
    <source>
        <strain evidence="1">Expedition CK06-06</strain>
    </source>
</reference>
<sequence length="37" mass="4041">MNFILFIPFSAFLKVIPACPAHPDDPVARLNDEVGQG</sequence>
<proteinExistence type="predicted"/>
<feature type="non-terminal residue" evidence="1">
    <location>
        <position position="37"/>
    </location>
</feature>
<dbReference type="EMBL" id="BARU01036962">
    <property type="protein sequence ID" value="GAH82919.1"/>
    <property type="molecule type" value="Genomic_DNA"/>
</dbReference>
<accession>X1JXC5</accession>